<dbReference type="CDD" id="cd00051">
    <property type="entry name" value="EFh"/>
    <property type="match status" value="1"/>
</dbReference>
<dbReference type="SMART" id="SM00054">
    <property type="entry name" value="EFh"/>
    <property type="match status" value="1"/>
</dbReference>
<dbReference type="GO" id="GO:0004364">
    <property type="term" value="F:glutathione transferase activity"/>
    <property type="evidence" value="ECO:0007669"/>
    <property type="project" value="TreeGrafter"/>
</dbReference>
<dbReference type="SUPFAM" id="SSF47473">
    <property type="entry name" value="EF-hand"/>
    <property type="match status" value="1"/>
</dbReference>
<dbReference type="Pfam" id="PF13410">
    <property type="entry name" value="GST_C_2"/>
    <property type="match status" value="1"/>
</dbReference>
<protein>
    <submittedName>
        <fullName evidence="10">Uncharacterized protein</fullName>
    </submittedName>
</protein>
<evidence type="ECO:0000313" key="10">
    <source>
        <dbReference type="EMBL" id="KAI8045041.1"/>
    </source>
</evidence>
<sequence>MALRTNSVARRTRSGVISSASMRPTSWAPPVRRIFTARAGISQMGVILHRALVMAPPKRMIPTADKTTAAMRKSNRIGQDPTHQHLRLHLLTSSSSIGIGIEGVLAGPQTVLNSAPANADSDSATLDGILGNCIDIDSVAVVQHKLVHRIMSPPVLYYLPPSPPCRSILLLAKMLDLDFELKIVNILEGEQLKPDFVAMNPQHCVPTMNDEGLVLWESRAILSYLVAAYGKSDELYPTDIRVRALVDQRLHFDLGTLYMRLTDYYFPTMFIGAPLDEGKRAKLSEAVGWLNTILEGRQYAAADHFTIADLTLLVTVSQLEAFEFELRPYKHIRQWLDRCKDHMAPPQPDGHARIMESGFTVSLWPLTMAAATLSLALALGLSVALMATGNGQLQQQVANSKQSHLWLDCSCLHLNERNATQWGRLAINASQALGAKNNCLMVFIAGMDDELVAFRLEQLQLRPGSARKQSQTPQPPSHLADSEAMAVINEIFNPTLKLPESSGHYTLPEEMSADDHVAPHELDIAKLAELKEVFSLFDTDCDGLISKEDLRFTYTALGNEPNEQLMEQMMQEAKEPLDYEAFVRLMSRRTQELDPEDVLLEAWSKIYEELTNYGDKMTLNEAKEALSHAPMAKPKSLEEPPMIDYPAFCRMLSGYDCLDSVDVFPFLREPVIENATLAADTFCQHSRNRSATPIYSAGRLLGLRLRFQQPPTDLANSSWNLTLNASYRFLKRENFRTDGRLVPHSFCDFYFFASLSGEEGSLGQGYFHSPQFPAHYPAHIKCAYKFIGRPDTHVELLFEELQLPPVVSGGCQLDALTLFDTESAHMSTVIDVLCSTRPTRRLVSSGPDLLLEFNASSNRTAKGFRGKYKFVSNEPGMPEATPPPPAVLEAASVAVMPEKLQQQQAVAAKANGLPTDAELSKPGRSFGEFGAP</sequence>
<evidence type="ECO:0000256" key="1">
    <source>
        <dbReference type="ARBA" id="ARBA00011738"/>
    </source>
</evidence>
<dbReference type="Pfam" id="PF02798">
    <property type="entry name" value="GST_N"/>
    <property type="match status" value="1"/>
</dbReference>
<dbReference type="EMBL" id="JAMKOV010000001">
    <property type="protein sequence ID" value="KAI8045041.1"/>
    <property type="molecule type" value="Genomic_DNA"/>
</dbReference>
<feature type="region of interest" description="Disordered" evidence="5">
    <location>
        <begin position="1"/>
        <end position="24"/>
    </location>
</feature>
<dbReference type="GO" id="GO:0005509">
    <property type="term" value="F:calcium ion binding"/>
    <property type="evidence" value="ECO:0007669"/>
    <property type="project" value="InterPro"/>
</dbReference>
<dbReference type="SUPFAM" id="SSF49854">
    <property type="entry name" value="Spermadhesin, CUB domain"/>
    <property type="match status" value="1"/>
</dbReference>
<dbReference type="FunFam" id="2.60.120.290:FF:000097">
    <property type="entry name" value="SOL-1 related protein"/>
    <property type="match status" value="1"/>
</dbReference>
<dbReference type="InterPro" id="IPR035914">
    <property type="entry name" value="Sperma_CUB_dom_sf"/>
</dbReference>
<dbReference type="CDD" id="cd00041">
    <property type="entry name" value="CUB"/>
    <property type="match status" value="1"/>
</dbReference>
<dbReference type="PROSITE" id="PS50222">
    <property type="entry name" value="EF_HAND_2"/>
    <property type="match status" value="1"/>
</dbReference>
<accession>A0A9P9YXR7</accession>
<dbReference type="Gene3D" id="1.20.1050.10">
    <property type="match status" value="1"/>
</dbReference>
<evidence type="ECO:0000256" key="2">
    <source>
        <dbReference type="ARBA" id="ARBA00022837"/>
    </source>
</evidence>
<dbReference type="InterPro" id="IPR000859">
    <property type="entry name" value="CUB_dom"/>
</dbReference>
<dbReference type="InterPro" id="IPR010987">
    <property type="entry name" value="Glutathione-S-Trfase_C-like"/>
</dbReference>
<evidence type="ECO:0000256" key="5">
    <source>
        <dbReference type="SAM" id="MobiDB-lite"/>
    </source>
</evidence>
<name>A0A9P9YXR7_9MUSC</name>
<dbReference type="Pfam" id="PF00431">
    <property type="entry name" value="CUB"/>
    <property type="match status" value="1"/>
</dbReference>
<comment type="caution">
    <text evidence="10">The sequence shown here is derived from an EMBL/GenBank/DDBJ whole genome shotgun (WGS) entry which is preliminary data.</text>
</comment>
<evidence type="ECO:0000259" key="8">
    <source>
        <dbReference type="PROSITE" id="PS50404"/>
    </source>
</evidence>
<organism evidence="10 11">
    <name type="scientific">Drosophila gunungcola</name>
    <name type="common">fruit fly</name>
    <dbReference type="NCBI Taxonomy" id="103775"/>
    <lineage>
        <taxon>Eukaryota</taxon>
        <taxon>Metazoa</taxon>
        <taxon>Ecdysozoa</taxon>
        <taxon>Arthropoda</taxon>
        <taxon>Hexapoda</taxon>
        <taxon>Insecta</taxon>
        <taxon>Pterygota</taxon>
        <taxon>Neoptera</taxon>
        <taxon>Endopterygota</taxon>
        <taxon>Diptera</taxon>
        <taxon>Brachycera</taxon>
        <taxon>Muscomorpha</taxon>
        <taxon>Ephydroidea</taxon>
        <taxon>Drosophilidae</taxon>
        <taxon>Drosophila</taxon>
        <taxon>Sophophora</taxon>
    </lineage>
</organism>
<feature type="domain" description="EF-hand" evidence="7">
    <location>
        <begin position="525"/>
        <end position="560"/>
    </location>
</feature>
<dbReference type="SFLD" id="SFLDG00358">
    <property type="entry name" value="Main_(cytGST)"/>
    <property type="match status" value="1"/>
</dbReference>
<dbReference type="SUPFAM" id="SSF47616">
    <property type="entry name" value="GST C-terminal domain-like"/>
    <property type="match status" value="1"/>
</dbReference>
<dbReference type="PANTHER" id="PTHR43969">
    <property type="entry name" value="GLUTATHIONE S TRANSFERASE D10, ISOFORM A-RELATED"/>
    <property type="match status" value="1"/>
</dbReference>
<dbReference type="InterPro" id="IPR004045">
    <property type="entry name" value="Glutathione_S-Trfase_N"/>
</dbReference>
<keyword evidence="11" id="KW-1185">Reference proteome</keyword>
<dbReference type="SUPFAM" id="SSF52833">
    <property type="entry name" value="Thioredoxin-like"/>
    <property type="match status" value="1"/>
</dbReference>
<evidence type="ECO:0000256" key="4">
    <source>
        <dbReference type="PROSITE-ProRule" id="PRU00059"/>
    </source>
</evidence>
<dbReference type="InterPro" id="IPR002048">
    <property type="entry name" value="EF_hand_dom"/>
</dbReference>
<feature type="domain" description="GST N-terminal" evidence="8">
    <location>
        <begin position="152"/>
        <end position="233"/>
    </location>
</feature>
<feature type="domain" description="GST C-terminal" evidence="9">
    <location>
        <begin position="239"/>
        <end position="359"/>
    </location>
</feature>
<dbReference type="InterPro" id="IPR011992">
    <property type="entry name" value="EF-hand-dom_pair"/>
</dbReference>
<dbReference type="Gene3D" id="2.60.120.290">
    <property type="entry name" value="Spermadhesin, CUB domain"/>
    <property type="match status" value="1"/>
</dbReference>
<dbReference type="PANTHER" id="PTHR43969:SF2">
    <property type="entry name" value="GLUTATHIONE S TRANSFERASE D11, ISOFORM B"/>
    <property type="match status" value="1"/>
</dbReference>
<evidence type="ECO:0000259" key="9">
    <source>
        <dbReference type="PROSITE" id="PS50405"/>
    </source>
</evidence>
<comment type="caution">
    <text evidence="4">Lacks conserved residue(s) required for the propagation of feature annotation.</text>
</comment>
<dbReference type="FunFam" id="1.20.1050.10:FF:000007">
    <property type="entry name" value="Glutathione S-transferase 1-1"/>
    <property type="match status" value="1"/>
</dbReference>
<dbReference type="SFLD" id="SFLDG01153">
    <property type="entry name" value="Main.4:_Theta-like"/>
    <property type="match status" value="1"/>
</dbReference>
<dbReference type="Proteomes" id="UP001059596">
    <property type="component" value="Chromosome 3R"/>
</dbReference>
<dbReference type="PROSITE" id="PS01180">
    <property type="entry name" value="CUB"/>
    <property type="match status" value="1"/>
</dbReference>
<reference evidence="10" key="1">
    <citation type="journal article" date="2023" name="Genome Biol. Evol.">
        <title>Long-read-based Genome Assembly of Drosophila gunungcola Reveals Fewer Chemosensory Genes in Flower-breeding Species.</title>
        <authorList>
            <person name="Negi A."/>
            <person name="Liao B.Y."/>
            <person name="Yeh S.D."/>
        </authorList>
    </citation>
    <scope>NUCLEOTIDE SEQUENCE</scope>
    <source>
        <strain evidence="10">Sukarami</strain>
    </source>
</reference>
<dbReference type="InterPro" id="IPR040079">
    <property type="entry name" value="Glutathione_S-Trfase"/>
</dbReference>
<dbReference type="InterPro" id="IPR036249">
    <property type="entry name" value="Thioredoxin-like_sf"/>
</dbReference>
<evidence type="ECO:0000259" key="6">
    <source>
        <dbReference type="PROSITE" id="PS01180"/>
    </source>
</evidence>
<evidence type="ECO:0000259" key="7">
    <source>
        <dbReference type="PROSITE" id="PS50222"/>
    </source>
</evidence>
<evidence type="ECO:0000256" key="3">
    <source>
        <dbReference type="ARBA" id="ARBA00023157"/>
    </source>
</evidence>
<dbReference type="InterPro" id="IPR036282">
    <property type="entry name" value="Glutathione-S-Trfase_C_sf"/>
</dbReference>
<dbReference type="CDD" id="cd03045">
    <property type="entry name" value="GST_N_Delta_Epsilon"/>
    <property type="match status" value="1"/>
</dbReference>
<dbReference type="InterPro" id="IPR018247">
    <property type="entry name" value="EF_Hand_1_Ca_BS"/>
</dbReference>
<evidence type="ECO:0000313" key="11">
    <source>
        <dbReference type="Proteomes" id="UP001059596"/>
    </source>
</evidence>
<dbReference type="GO" id="GO:0006749">
    <property type="term" value="P:glutathione metabolic process"/>
    <property type="evidence" value="ECO:0007669"/>
    <property type="project" value="TreeGrafter"/>
</dbReference>
<dbReference type="Gene3D" id="1.10.238.10">
    <property type="entry name" value="EF-hand"/>
    <property type="match status" value="1"/>
</dbReference>
<comment type="subunit">
    <text evidence="1">Homodimer.</text>
</comment>
<feature type="region of interest" description="Disordered" evidence="5">
    <location>
        <begin position="905"/>
        <end position="932"/>
    </location>
</feature>
<dbReference type="PROSITE" id="PS00018">
    <property type="entry name" value="EF_HAND_1"/>
    <property type="match status" value="1"/>
</dbReference>
<dbReference type="SMART" id="SM00042">
    <property type="entry name" value="CUB"/>
    <property type="match status" value="1"/>
</dbReference>
<keyword evidence="2" id="KW-0106">Calcium</keyword>
<dbReference type="PROSITE" id="PS50404">
    <property type="entry name" value="GST_NTER"/>
    <property type="match status" value="1"/>
</dbReference>
<keyword evidence="3" id="KW-1015">Disulfide bond</keyword>
<dbReference type="SFLD" id="SFLDS00019">
    <property type="entry name" value="Glutathione_Transferase_(cytos"/>
    <property type="match status" value="1"/>
</dbReference>
<gene>
    <name evidence="10" type="ORF">M5D96_001218</name>
</gene>
<dbReference type="Pfam" id="PF13405">
    <property type="entry name" value="EF-hand_6"/>
    <property type="match status" value="1"/>
</dbReference>
<dbReference type="FunFam" id="3.40.30.10:FF:000034">
    <property type="entry name" value="glutathione S-transferase 1"/>
    <property type="match status" value="1"/>
</dbReference>
<proteinExistence type="predicted"/>
<dbReference type="PROSITE" id="PS50405">
    <property type="entry name" value="GST_CTER"/>
    <property type="match status" value="1"/>
</dbReference>
<dbReference type="Gene3D" id="3.40.30.10">
    <property type="entry name" value="Glutaredoxin"/>
    <property type="match status" value="1"/>
</dbReference>
<dbReference type="CDD" id="cd03177">
    <property type="entry name" value="GST_C_Delta_Epsilon"/>
    <property type="match status" value="1"/>
</dbReference>
<feature type="domain" description="CUB" evidence="6">
    <location>
        <begin position="747"/>
        <end position="871"/>
    </location>
</feature>
<dbReference type="AlphaFoldDB" id="A0A9P9YXR7"/>